<dbReference type="InterPro" id="IPR011701">
    <property type="entry name" value="MFS"/>
</dbReference>
<proteinExistence type="predicted"/>
<feature type="transmembrane region" description="Helical" evidence="7">
    <location>
        <begin position="128"/>
        <end position="149"/>
    </location>
</feature>
<dbReference type="PANTHER" id="PTHR23506">
    <property type="entry name" value="GH10249P"/>
    <property type="match status" value="1"/>
</dbReference>
<feature type="transmembrane region" description="Helical" evidence="7">
    <location>
        <begin position="440"/>
        <end position="460"/>
    </location>
</feature>
<evidence type="ECO:0000256" key="5">
    <source>
        <dbReference type="ARBA" id="ARBA00023136"/>
    </source>
</evidence>
<keyword evidence="5 7" id="KW-0472">Membrane</keyword>
<dbReference type="Proteomes" id="UP000005408">
    <property type="component" value="Unassembled WGS sequence"/>
</dbReference>
<dbReference type="PROSITE" id="PS50850">
    <property type="entry name" value="MFS"/>
    <property type="match status" value="1"/>
</dbReference>
<dbReference type="AlphaFoldDB" id="A0A8W8HN45"/>
<feature type="transmembrane region" description="Helical" evidence="7">
    <location>
        <begin position="96"/>
        <end position="116"/>
    </location>
</feature>
<evidence type="ECO:0000256" key="4">
    <source>
        <dbReference type="ARBA" id="ARBA00022989"/>
    </source>
</evidence>
<reference evidence="9" key="1">
    <citation type="submission" date="2022-08" db="UniProtKB">
        <authorList>
            <consortium name="EnsemblMetazoa"/>
        </authorList>
    </citation>
    <scope>IDENTIFICATION</scope>
    <source>
        <strain evidence="9">05x7-T-G4-1.051#20</strain>
    </source>
</reference>
<dbReference type="SUPFAM" id="SSF103473">
    <property type="entry name" value="MFS general substrate transporter"/>
    <property type="match status" value="1"/>
</dbReference>
<feature type="region of interest" description="Disordered" evidence="6">
    <location>
        <begin position="1"/>
        <end position="22"/>
    </location>
</feature>
<feature type="transmembrane region" description="Helical" evidence="7">
    <location>
        <begin position="326"/>
        <end position="347"/>
    </location>
</feature>
<accession>A0A8W8HN45</accession>
<name>A0A8W8HN45_MAGGI</name>
<comment type="subcellular location">
    <subcellularLocation>
        <location evidence="1">Membrane</location>
        <topology evidence="1">Multi-pass membrane protein</topology>
    </subcellularLocation>
</comment>
<keyword evidence="10" id="KW-1185">Reference proteome</keyword>
<dbReference type="InterPro" id="IPR050930">
    <property type="entry name" value="MFS_Vesicular_Transporter"/>
</dbReference>
<feature type="transmembrane region" description="Helical" evidence="7">
    <location>
        <begin position="61"/>
        <end position="84"/>
    </location>
</feature>
<dbReference type="GO" id="GO:0022857">
    <property type="term" value="F:transmembrane transporter activity"/>
    <property type="evidence" value="ECO:0007669"/>
    <property type="project" value="InterPro"/>
</dbReference>
<evidence type="ECO:0000256" key="3">
    <source>
        <dbReference type="ARBA" id="ARBA00022692"/>
    </source>
</evidence>
<sequence length="499" mass="53570">MAPASQNFDETNRRGLRGGGGDHEVAIPSSEYAKIQEVEEGGSDRPAKAFSLCEIPREKKILLLMMAVCNFCAAANFSILGPFFPGEAARKGTSLTLVGLIFGIFELVSFLASPIFGNYMTKIGTKFLFVSGVLVSGICTILFGVLYYCPGGYRFILLCFLCRTLEALASAAFVTSSYAILADAFPKYIATVVGYLELFTGVGMMVGPAIGGGLYSLSGYSLPFYVLGCVLVAAGIISFFIMPKLDSVHRTLSISVLHLLKSPLVWFVAGCIISGSYSISYLEATLASHLYKLGIGTVSVSLMFLIPPALYAITSPVWGWVSDSKNYVVSLVTAGALLTSIFFFTLGPSPLFSFLPFSLWLVSLSLVGVGIFLSCLLIPSFTAILVGAERLGMEDNLGTFGIVSGFFNSCYSLGAFMGPISGSALLEVAGFGWGSTLCSGLLLLTGLVLLVFMTVCRMYLTEVKPLLHRQRKFSFRHGRRSADIEMESGFVDREENGAL</sequence>
<evidence type="ECO:0000256" key="1">
    <source>
        <dbReference type="ARBA" id="ARBA00004141"/>
    </source>
</evidence>
<dbReference type="InterPro" id="IPR020846">
    <property type="entry name" value="MFS_dom"/>
</dbReference>
<dbReference type="PANTHER" id="PTHR23506:SF26">
    <property type="entry name" value="MFS-TYPE TRANSPORTER SLC18B1"/>
    <property type="match status" value="1"/>
</dbReference>
<dbReference type="InterPro" id="IPR036259">
    <property type="entry name" value="MFS_trans_sf"/>
</dbReference>
<feature type="transmembrane region" description="Helical" evidence="7">
    <location>
        <begin position="397"/>
        <end position="420"/>
    </location>
</feature>
<protein>
    <recommendedName>
        <fullName evidence="8">Major facilitator superfamily (MFS) profile domain-containing protein</fullName>
    </recommendedName>
</protein>
<dbReference type="GO" id="GO:0016020">
    <property type="term" value="C:membrane"/>
    <property type="evidence" value="ECO:0007669"/>
    <property type="project" value="UniProtKB-SubCell"/>
</dbReference>
<feature type="transmembrane region" description="Helical" evidence="7">
    <location>
        <begin position="155"/>
        <end position="181"/>
    </location>
</feature>
<dbReference type="EnsemblMetazoa" id="G10309.1">
    <property type="protein sequence ID" value="G10309.1:cds"/>
    <property type="gene ID" value="G10309"/>
</dbReference>
<evidence type="ECO:0000256" key="2">
    <source>
        <dbReference type="ARBA" id="ARBA00022448"/>
    </source>
</evidence>
<evidence type="ECO:0000259" key="8">
    <source>
        <dbReference type="PROSITE" id="PS50850"/>
    </source>
</evidence>
<evidence type="ECO:0000256" key="7">
    <source>
        <dbReference type="SAM" id="Phobius"/>
    </source>
</evidence>
<feature type="transmembrane region" description="Helical" evidence="7">
    <location>
        <begin position="359"/>
        <end position="385"/>
    </location>
</feature>
<feature type="transmembrane region" description="Helical" evidence="7">
    <location>
        <begin position="222"/>
        <end position="242"/>
    </location>
</feature>
<feature type="domain" description="Major facilitator superfamily (MFS) profile" evidence="8">
    <location>
        <begin position="62"/>
        <end position="464"/>
    </location>
</feature>
<dbReference type="Gene3D" id="1.20.1250.20">
    <property type="entry name" value="MFS general substrate transporter like domains"/>
    <property type="match status" value="2"/>
</dbReference>
<feature type="transmembrane region" description="Helical" evidence="7">
    <location>
        <begin position="294"/>
        <end position="314"/>
    </location>
</feature>
<evidence type="ECO:0000256" key="6">
    <source>
        <dbReference type="SAM" id="MobiDB-lite"/>
    </source>
</evidence>
<keyword evidence="4 7" id="KW-1133">Transmembrane helix</keyword>
<keyword evidence="3 7" id="KW-0812">Transmembrane</keyword>
<evidence type="ECO:0000313" key="10">
    <source>
        <dbReference type="Proteomes" id="UP000005408"/>
    </source>
</evidence>
<feature type="transmembrane region" description="Helical" evidence="7">
    <location>
        <begin position="188"/>
        <end position="210"/>
    </location>
</feature>
<keyword evidence="2" id="KW-0813">Transport</keyword>
<organism evidence="9 10">
    <name type="scientific">Magallana gigas</name>
    <name type="common">Pacific oyster</name>
    <name type="synonym">Crassostrea gigas</name>
    <dbReference type="NCBI Taxonomy" id="29159"/>
    <lineage>
        <taxon>Eukaryota</taxon>
        <taxon>Metazoa</taxon>
        <taxon>Spiralia</taxon>
        <taxon>Lophotrochozoa</taxon>
        <taxon>Mollusca</taxon>
        <taxon>Bivalvia</taxon>
        <taxon>Autobranchia</taxon>
        <taxon>Pteriomorphia</taxon>
        <taxon>Ostreida</taxon>
        <taxon>Ostreoidea</taxon>
        <taxon>Ostreidae</taxon>
        <taxon>Magallana</taxon>
    </lineage>
</organism>
<evidence type="ECO:0000313" key="9">
    <source>
        <dbReference type="EnsemblMetazoa" id="G10309.1:cds"/>
    </source>
</evidence>
<dbReference type="Pfam" id="PF07690">
    <property type="entry name" value="MFS_1"/>
    <property type="match status" value="1"/>
</dbReference>
<feature type="transmembrane region" description="Helical" evidence="7">
    <location>
        <begin position="263"/>
        <end position="282"/>
    </location>
</feature>